<evidence type="ECO:0000313" key="3">
    <source>
        <dbReference type="Proteomes" id="UP000615593"/>
    </source>
</evidence>
<dbReference type="Proteomes" id="UP000615593">
    <property type="component" value="Unassembled WGS sequence"/>
</dbReference>
<evidence type="ECO:0000259" key="1">
    <source>
        <dbReference type="Pfam" id="PF00425"/>
    </source>
</evidence>
<dbReference type="PANTHER" id="PTHR42839">
    <property type="entry name" value="ISOCHORISMATE SYNTHASE ENTC"/>
    <property type="match status" value="1"/>
</dbReference>
<dbReference type="InterPro" id="IPR005801">
    <property type="entry name" value="ADC_synthase"/>
</dbReference>
<accession>A0ABQ3BV21</accession>
<feature type="domain" description="Chorismate-utilising enzyme C-terminal" evidence="1">
    <location>
        <begin position="104"/>
        <end position="366"/>
    </location>
</feature>
<dbReference type="InterPro" id="IPR015890">
    <property type="entry name" value="Chorismate_C"/>
</dbReference>
<dbReference type="GeneID" id="94369680"/>
<dbReference type="EMBL" id="BMWY01000005">
    <property type="protein sequence ID" value="GGZ58569.1"/>
    <property type="molecule type" value="Genomic_DNA"/>
</dbReference>
<keyword evidence="3" id="KW-1185">Reference proteome</keyword>
<evidence type="ECO:0000313" key="2">
    <source>
        <dbReference type="EMBL" id="GGZ58569.1"/>
    </source>
</evidence>
<dbReference type="SUPFAM" id="SSF56322">
    <property type="entry name" value="ADC synthase"/>
    <property type="match status" value="1"/>
</dbReference>
<name>A0ABQ3BV21_9FLAO</name>
<comment type="caution">
    <text evidence="2">The sequence shown here is derived from an EMBL/GenBank/DDBJ whole genome shotgun (WGS) entry which is preliminary data.</text>
</comment>
<reference evidence="3" key="1">
    <citation type="journal article" date="2019" name="Int. J. Syst. Evol. Microbiol.">
        <title>The Global Catalogue of Microorganisms (GCM) 10K type strain sequencing project: providing services to taxonomists for standard genome sequencing and annotation.</title>
        <authorList>
            <consortium name="The Broad Institute Genomics Platform"/>
            <consortium name="The Broad Institute Genome Sequencing Center for Infectious Disease"/>
            <person name="Wu L."/>
            <person name="Ma J."/>
        </authorList>
    </citation>
    <scope>NUCLEOTIDE SEQUENCE [LARGE SCALE GENOMIC DNA]</scope>
    <source>
        <strain evidence="3">KCTC 12708</strain>
    </source>
</reference>
<dbReference type="Pfam" id="PF00425">
    <property type="entry name" value="Chorismate_bind"/>
    <property type="match status" value="1"/>
</dbReference>
<proteinExistence type="predicted"/>
<dbReference type="RefSeq" id="WP_027884560.1">
    <property type="nucleotide sequence ID" value="NZ_BMWY01000005.1"/>
</dbReference>
<dbReference type="Gene3D" id="3.60.120.10">
    <property type="entry name" value="Anthranilate synthase"/>
    <property type="match status" value="1"/>
</dbReference>
<sequence>MTLPIYFQKLEQQLEAQLPFVAYRHPNSDELHLQLQQDAKLEYLENFQQEGFVFAPFDDQQNTIFFDRKKAEFSKLNYAAEELISEKTTSTTTFETTLQQKNFHENLVEKGVEAIKNSALEKVVLSRKQVLVVKTQPIEYFKRLLKNYPTAFVYCWYHPQVGLWLAATPETLVKTQNNRFKTMALAGTQVFEGTTDVSWGEKEKEEQAIVTRTIENALTTIEGIERLQISEVHTHRAGNVVHLKTDISGVFLKDSLAEIVTSLHPTPAVCGLPKQMAKEFILKEEAYDRTFYSGYVGELNIQVEKPRNPRKRNVENSAFNLIERQSNLYVNLRCMQLLENKAMLYIGGGITIDSNPNAEWEETLRKAETMQKVL</sequence>
<gene>
    <name evidence="2" type="primary">menF</name>
    <name evidence="2" type="ORF">GCM10008088_20170</name>
</gene>
<protein>
    <recommendedName>
        <fullName evidence="1">Chorismate-utilising enzyme C-terminal domain-containing protein</fullName>
    </recommendedName>
</protein>
<dbReference type="PANTHER" id="PTHR42839:SF2">
    <property type="entry name" value="ISOCHORISMATE SYNTHASE ENTC"/>
    <property type="match status" value="1"/>
</dbReference>
<organism evidence="2 3">
    <name type="scientific">Mesonia mobilis</name>
    <dbReference type="NCBI Taxonomy" id="369791"/>
    <lineage>
        <taxon>Bacteria</taxon>
        <taxon>Pseudomonadati</taxon>
        <taxon>Bacteroidota</taxon>
        <taxon>Flavobacteriia</taxon>
        <taxon>Flavobacteriales</taxon>
        <taxon>Flavobacteriaceae</taxon>
        <taxon>Mesonia</taxon>
    </lineage>
</organism>